<proteinExistence type="predicted"/>
<dbReference type="Proteomes" id="UP000070299">
    <property type="component" value="Unassembled WGS sequence"/>
</dbReference>
<gene>
    <name evidence="1" type="ORF">AX660_20545</name>
</gene>
<protein>
    <submittedName>
        <fullName evidence="1">Uncharacterized protein</fullName>
    </submittedName>
</protein>
<dbReference type="STRING" id="1799789.AX660_20545"/>
<dbReference type="OrthoDB" id="6322408at2"/>
<sequence>MKNLTLDHALTPPQLKQLNQTLLELLANDSPDENEFLRLVTLRDDIIQSYLQECDEEMRKSFAQAELQVNGALVAYANTLFKASLKELSSLIRGRKAVKKYI</sequence>
<accession>A0A148KNN5</accession>
<evidence type="ECO:0000313" key="2">
    <source>
        <dbReference type="Proteomes" id="UP000070299"/>
    </source>
</evidence>
<organism evidence="1 2">
    <name type="scientific">Paraglaciecola hydrolytica</name>
    <dbReference type="NCBI Taxonomy" id="1799789"/>
    <lineage>
        <taxon>Bacteria</taxon>
        <taxon>Pseudomonadati</taxon>
        <taxon>Pseudomonadota</taxon>
        <taxon>Gammaproteobacteria</taxon>
        <taxon>Alteromonadales</taxon>
        <taxon>Alteromonadaceae</taxon>
        <taxon>Paraglaciecola</taxon>
    </lineage>
</organism>
<comment type="caution">
    <text evidence="1">The sequence shown here is derived from an EMBL/GenBank/DDBJ whole genome shotgun (WGS) entry which is preliminary data.</text>
</comment>
<dbReference type="AlphaFoldDB" id="A0A148KNN5"/>
<name>A0A148KNN5_9ALTE</name>
<reference evidence="2" key="1">
    <citation type="submission" date="2016-02" db="EMBL/GenBank/DDBJ databases">
        <authorList>
            <person name="Schultz-Johansen M."/>
            <person name="Glaring M.A."/>
            <person name="Bech P.K."/>
            <person name="Stougaard P."/>
        </authorList>
    </citation>
    <scope>NUCLEOTIDE SEQUENCE [LARGE SCALE GENOMIC DNA]</scope>
    <source>
        <strain evidence="2">S66</strain>
    </source>
</reference>
<evidence type="ECO:0000313" key="1">
    <source>
        <dbReference type="EMBL" id="KXI27900.1"/>
    </source>
</evidence>
<keyword evidence="2" id="KW-1185">Reference proteome</keyword>
<dbReference type="EMBL" id="LSNE01000009">
    <property type="protein sequence ID" value="KXI27900.1"/>
    <property type="molecule type" value="Genomic_DNA"/>
</dbReference>
<dbReference type="RefSeq" id="WP_068379660.1">
    <property type="nucleotide sequence ID" value="NZ_LSNE01000009.1"/>
</dbReference>